<dbReference type="InterPro" id="IPR036942">
    <property type="entry name" value="Beta-barrel_TonB_sf"/>
</dbReference>
<feature type="signal peptide" evidence="10">
    <location>
        <begin position="1"/>
        <end position="28"/>
    </location>
</feature>
<comment type="subcellular location">
    <subcellularLocation>
        <location evidence="1 8">Cell outer membrane</location>
        <topology evidence="1 8">Multi-pass membrane protein</topology>
    </subcellularLocation>
</comment>
<comment type="caution">
    <text evidence="13">The sequence shown here is derived from an EMBL/GenBank/DDBJ whole genome shotgun (WGS) entry which is preliminary data.</text>
</comment>
<dbReference type="Gene3D" id="2.40.170.20">
    <property type="entry name" value="TonB-dependent receptor, beta-barrel domain"/>
    <property type="match status" value="1"/>
</dbReference>
<keyword evidence="13" id="KW-0675">Receptor</keyword>
<dbReference type="OrthoDB" id="7051241at2"/>
<keyword evidence="5 9" id="KW-0798">TonB box</keyword>
<keyword evidence="10" id="KW-0732">Signal</keyword>
<evidence type="ECO:0000259" key="12">
    <source>
        <dbReference type="Pfam" id="PF07715"/>
    </source>
</evidence>
<dbReference type="PANTHER" id="PTHR47234">
    <property type="match status" value="1"/>
</dbReference>
<evidence type="ECO:0000256" key="1">
    <source>
        <dbReference type="ARBA" id="ARBA00004571"/>
    </source>
</evidence>
<keyword evidence="14" id="KW-1185">Reference proteome</keyword>
<dbReference type="InterPro" id="IPR000531">
    <property type="entry name" value="Beta-barrel_TonB"/>
</dbReference>
<proteinExistence type="inferred from homology"/>
<evidence type="ECO:0000256" key="9">
    <source>
        <dbReference type="RuleBase" id="RU003357"/>
    </source>
</evidence>
<keyword evidence="4 8" id="KW-0812">Transmembrane</keyword>
<evidence type="ECO:0000259" key="11">
    <source>
        <dbReference type="Pfam" id="PF00593"/>
    </source>
</evidence>
<feature type="domain" description="TonB-dependent receptor-like beta-barrel" evidence="11">
    <location>
        <begin position="515"/>
        <end position="1061"/>
    </location>
</feature>
<dbReference type="InterPro" id="IPR012910">
    <property type="entry name" value="Plug_dom"/>
</dbReference>
<name>A0A4R2PB15_RHOSA</name>
<evidence type="ECO:0000256" key="6">
    <source>
        <dbReference type="ARBA" id="ARBA00023136"/>
    </source>
</evidence>
<evidence type="ECO:0000256" key="3">
    <source>
        <dbReference type="ARBA" id="ARBA00022452"/>
    </source>
</evidence>
<feature type="chain" id="PRO_5020921044" evidence="10">
    <location>
        <begin position="29"/>
        <end position="1099"/>
    </location>
</feature>
<evidence type="ECO:0000256" key="4">
    <source>
        <dbReference type="ARBA" id="ARBA00022692"/>
    </source>
</evidence>
<dbReference type="SUPFAM" id="SSF56935">
    <property type="entry name" value="Porins"/>
    <property type="match status" value="1"/>
</dbReference>
<dbReference type="InParanoid" id="A0A4R2PB15"/>
<dbReference type="Pfam" id="PF00593">
    <property type="entry name" value="TonB_dep_Rec_b-barrel"/>
    <property type="match status" value="1"/>
</dbReference>
<feature type="domain" description="TonB-dependent receptor plug" evidence="12">
    <location>
        <begin position="59"/>
        <end position="178"/>
    </location>
</feature>
<keyword evidence="7 8" id="KW-0998">Cell outer membrane</keyword>
<keyword evidence="3 8" id="KW-1134">Transmembrane beta strand</keyword>
<gene>
    <name evidence="13" type="ORF">EV659_11154</name>
</gene>
<keyword evidence="2 8" id="KW-0813">Transport</keyword>
<evidence type="ECO:0000256" key="8">
    <source>
        <dbReference type="PROSITE-ProRule" id="PRU01360"/>
    </source>
</evidence>
<evidence type="ECO:0000256" key="10">
    <source>
        <dbReference type="SAM" id="SignalP"/>
    </source>
</evidence>
<organism evidence="13 14">
    <name type="scientific">Rhodothalassium salexigens DSM 2132</name>
    <dbReference type="NCBI Taxonomy" id="1188247"/>
    <lineage>
        <taxon>Bacteria</taxon>
        <taxon>Pseudomonadati</taxon>
        <taxon>Pseudomonadota</taxon>
        <taxon>Alphaproteobacteria</taxon>
        <taxon>Rhodothalassiales</taxon>
        <taxon>Rhodothalassiaceae</taxon>
        <taxon>Rhodothalassium</taxon>
    </lineage>
</organism>
<dbReference type="AlphaFoldDB" id="A0A4R2PB15"/>
<evidence type="ECO:0000256" key="7">
    <source>
        <dbReference type="ARBA" id="ARBA00023237"/>
    </source>
</evidence>
<dbReference type="PANTHER" id="PTHR47234:SF2">
    <property type="entry name" value="TONB-DEPENDENT RECEPTOR"/>
    <property type="match status" value="1"/>
</dbReference>
<dbReference type="PROSITE" id="PS52016">
    <property type="entry name" value="TONB_DEPENDENT_REC_3"/>
    <property type="match status" value="1"/>
</dbReference>
<keyword evidence="6 8" id="KW-0472">Membrane</keyword>
<dbReference type="Proteomes" id="UP000295399">
    <property type="component" value="Unassembled WGS sequence"/>
</dbReference>
<evidence type="ECO:0000256" key="2">
    <source>
        <dbReference type="ARBA" id="ARBA00022448"/>
    </source>
</evidence>
<dbReference type="GO" id="GO:0009279">
    <property type="term" value="C:cell outer membrane"/>
    <property type="evidence" value="ECO:0007669"/>
    <property type="project" value="UniProtKB-SubCell"/>
</dbReference>
<evidence type="ECO:0000313" key="13">
    <source>
        <dbReference type="EMBL" id="TCP31484.1"/>
    </source>
</evidence>
<comment type="similarity">
    <text evidence="8 9">Belongs to the TonB-dependent receptor family.</text>
</comment>
<dbReference type="Pfam" id="PF07715">
    <property type="entry name" value="Plug"/>
    <property type="match status" value="1"/>
</dbReference>
<dbReference type="RefSeq" id="WP_132709293.1">
    <property type="nucleotide sequence ID" value="NZ_JACIGF010000011.1"/>
</dbReference>
<protein>
    <submittedName>
        <fullName evidence="13">TonB-dependent receptor-like protein</fullName>
    </submittedName>
</protein>
<dbReference type="InterPro" id="IPR037066">
    <property type="entry name" value="Plug_dom_sf"/>
</dbReference>
<reference evidence="13 14" key="1">
    <citation type="submission" date="2019-03" db="EMBL/GenBank/DDBJ databases">
        <title>Genomic Encyclopedia of Type Strains, Phase IV (KMG-IV): sequencing the most valuable type-strain genomes for metagenomic binning, comparative biology and taxonomic classification.</title>
        <authorList>
            <person name="Goeker M."/>
        </authorList>
    </citation>
    <scope>NUCLEOTIDE SEQUENCE [LARGE SCALE GENOMIC DNA]</scope>
    <source>
        <strain evidence="13 14">DSM 2132</strain>
    </source>
</reference>
<dbReference type="InterPro" id="IPR039426">
    <property type="entry name" value="TonB-dep_rcpt-like"/>
</dbReference>
<evidence type="ECO:0000256" key="5">
    <source>
        <dbReference type="ARBA" id="ARBA00023077"/>
    </source>
</evidence>
<sequence length="1099" mass="117153">MVHTAHFRTTTALAGLGLAGLLALPANAQQAPQIAESADNGEVEEIVVTGSYIRRVQQADRPSPIATIGREDINTIGAADIADITQTLTTSTGAQNNPDAFTQNLTAGTSNINLRGLGLSSTLVLLNGKRQVASAAPDDNGVLFVDTASLVPMIALERTEILEDGAAALYGTDAVAGVVNFITRDDFEGLELRGEWQGNTNASQNDLRVEGIWGGGNDRTHLTLSASYLDRSALTTRERDLRPEAFRGQGGLSVSTTAALPGNFIPLNAPNAALDPRQQALANVFNAFADNAAPVFDFGPAGQFASPVIPNPAGGFLVGNFSGFSLQQGAATAGAADGLADAFTASFLPQVLGLAPELLNPALAGFSTDQLSSAQQQQLGAAFQALAAAQGEQGFSPFIVPDPQCADAAALSDDIIYEPETVVDPVTGQEVAVALPGPGGSLRGSCQTDFGTQFNLVPRTTRLQGYAKLDHEFNRHARFYGEFSYARNRTQRQNSNFPISSPLTILPNNPFNPFTGSASLFLGRSPGGGQVNDFFSNQQNPGEFEHDTWRMVAGLTGDIGNSWYYDVSYLRGINNYHFTDVSDGLAVETNLALNGQAGVSCRPGLNPPGTGGCLFYNPFASGIVGPDGQVPVRNLDGTPVIGPDGNPVTAPVVNSDAIYDFITGEITLDGRSTLTVIDAVTAGELFDLPAGPVGLAVGFQYREDSLRHDLDENTNGANFLFVTAPIDDFFGERDVYSFFGELQVPILDNLELSAALRYEDYGGFIGDTVDPKIALLYQPVPDLSLRGSWGTAFRAPSVFQQFGNQTSLNSVFDPVEGGESFIAITSAGNPDLKPEESETFNLGVTYTPRQLAGLEFNVDYWNFDFDDVITQQQPEELAARTVNTPNNEIPGVVERGPTGGLNFIRTEFVNRGGIKTDGFDIGVSYTLDTDFGTFRPGFEGTYVKSYKATLEDNGPAVDIAGSRNSQNFAAPVPEWRFNASLAYVYRNHALTTFVRYIDGLRDDQNCGGGDTPADFQPVDPVTGCAGRGGFARVDSQTTVDIQYNYTFGAMGPLRGARVAVGSINLFDNDPPFVNTDGAFATRVHDPRGRMVYVRLTTTF</sequence>
<dbReference type="Gene3D" id="2.170.130.10">
    <property type="entry name" value="TonB-dependent receptor, plug domain"/>
    <property type="match status" value="1"/>
</dbReference>
<dbReference type="EMBL" id="SLXO01000011">
    <property type="protein sequence ID" value="TCP31484.1"/>
    <property type="molecule type" value="Genomic_DNA"/>
</dbReference>
<evidence type="ECO:0000313" key="14">
    <source>
        <dbReference type="Proteomes" id="UP000295399"/>
    </source>
</evidence>
<accession>A0A4R2PB15</accession>